<dbReference type="Gene3D" id="1.20.1600.10">
    <property type="entry name" value="Outer membrane efflux proteins (OEP)"/>
    <property type="match status" value="1"/>
</dbReference>
<dbReference type="Pfam" id="PF02321">
    <property type="entry name" value="OEP"/>
    <property type="match status" value="2"/>
</dbReference>
<dbReference type="OrthoDB" id="7181739at2"/>
<comment type="similarity">
    <text evidence="1 2">Belongs to the outer membrane factor (OMF) (TC 1.B.17) family.</text>
</comment>
<keyword evidence="2 3" id="KW-0449">Lipoprotein</keyword>
<dbReference type="RefSeq" id="WP_006272734.1">
    <property type="nucleotide sequence ID" value="NZ_GL883077.1"/>
</dbReference>
<evidence type="ECO:0000256" key="1">
    <source>
        <dbReference type="ARBA" id="ARBA00007613"/>
    </source>
</evidence>
<comment type="subcellular location">
    <subcellularLocation>
        <location evidence="2">Cell membrane</location>
        <topology evidence="2">Lipid-anchor</topology>
    </subcellularLocation>
</comment>
<dbReference type="AlphaFoldDB" id="F4QLN7"/>
<organism evidence="3 4">
    <name type="scientific">Asticcacaulis biprosthecium C19</name>
    <dbReference type="NCBI Taxonomy" id="715226"/>
    <lineage>
        <taxon>Bacteria</taxon>
        <taxon>Pseudomonadati</taxon>
        <taxon>Pseudomonadota</taxon>
        <taxon>Alphaproteobacteria</taxon>
        <taxon>Caulobacterales</taxon>
        <taxon>Caulobacteraceae</taxon>
        <taxon>Asticcacaulis</taxon>
    </lineage>
</organism>
<dbReference type="eggNOG" id="COG1538">
    <property type="taxonomic scope" value="Bacteria"/>
</dbReference>
<keyword evidence="2" id="KW-0732">Signal</keyword>
<dbReference type="HOGENOM" id="CLU_012817_13_1_5"/>
<keyword evidence="2" id="KW-0472">Membrane</keyword>
<dbReference type="EMBL" id="GL883077">
    <property type="protein sequence ID" value="EGF93535.1"/>
    <property type="molecule type" value="Genomic_DNA"/>
</dbReference>
<name>F4QLN7_9CAUL</name>
<dbReference type="Gene3D" id="2.20.200.10">
    <property type="entry name" value="Outer membrane efflux proteins (OEP)"/>
    <property type="match status" value="1"/>
</dbReference>
<accession>F4QLN7</accession>
<sequence>MRTLALSFAALLLSGCATGPLQQAQVETPAAFTGVDNGATLSAPVSSPAIGVGAWWLVFRDDVLNDLMARASESNHDIRIAAGRLEQSRALMGSARSGLWPQLGASYAASHGAEVGQSKPATGHAIGAELSYEVDLFGRLRAASQAAEFDAVASENLLRDTQLLIQSRVAETYFTLRALDEDQAIVADTLTAYRGTLSVTERRFEAGDVAELDVARLQAEVAATEAQAAALDQRRAQVAHALAVLLGEPASTFDVAAASWADQGWAGSVPVIPAGIPGEVLKRRPDVLAAEAALYGAQRRVGIAKAAWLPALSLTADGGYASGDLGNLFEDAAKNWSLTGILSQAIFDGGRRQAGVDYAKGGLDVAFATYQQTALVAFADVEDQLTDLIWLRQQEAAQDRAVTAATRALAMSQSRYTNGSASQLEVLDAQRQLLAIRRQSLAVRSAQYQATVGLIRAIGGGWG</sequence>
<gene>
    <name evidence="3" type="ORF">ABI_19750</name>
</gene>
<dbReference type="InterPro" id="IPR003423">
    <property type="entry name" value="OMP_efflux"/>
</dbReference>
<keyword evidence="4" id="KW-1185">Reference proteome</keyword>
<dbReference type="PANTHER" id="PTHR30203:SF33">
    <property type="entry name" value="BLR4455 PROTEIN"/>
    <property type="match status" value="1"/>
</dbReference>
<evidence type="ECO:0000256" key="2">
    <source>
        <dbReference type="RuleBase" id="RU362097"/>
    </source>
</evidence>
<dbReference type="InterPro" id="IPR010131">
    <property type="entry name" value="MdtP/NodT-like"/>
</dbReference>
<feature type="signal peptide" evidence="2">
    <location>
        <begin position="1"/>
        <end position="19"/>
    </location>
</feature>
<feature type="chain" id="PRO_5001438633" evidence="2">
    <location>
        <begin position="20"/>
        <end position="463"/>
    </location>
</feature>
<evidence type="ECO:0000313" key="4">
    <source>
        <dbReference type="Proteomes" id="UP000006512"/>
    </source>
</evidence>
<keyword evidence="2" id="KW-0812">Transmembrane</keyword>
<dbReference type="NCBIfam" id="TIGR01845">
    <property type="entry name" value="outer_NodT"/>
    <property type="match status" value="1"/>
</dbReference>
<dbReference type="GO" id="GO:0015562">
    <property type="term" value="F:efflux transmembrane transporter activity"/>
    <property type="evidence" value="ECO:0007669"/>
    <property type="project" value="InterPro"/>
</dbReference>
<dbReference type="STRING" id="715226.ABI_19750"/>
<keyword evidence="2" id="KW-1134">Transmembrane beta strand</keyword>
<protein>
    <submittedName>
        <fullName evidence="3">Multidrug efflux system lipoprotein</fullName>
    </submittedName>
</protein>
<dbReference type="PANTHER" id="PTHR30203">
    <property type="entry name" value="OUTER MEMBRANE CATION EFFLUX PROTEIN"/>
    <property type="match status" value="1"/>
</dbReference>
<evidence type="ECO:0000313" key="3">
    <source>
        <dbReference type="EMBL" id="EGF93535.1"/>
    </source>
</evidence>
<keyword evidence="2" id="KW-0564">Palmitate</keyword>
<reference evidence="4" key="1">
    <citation type="submission" date="2011-03" db="EMBL/GenBank/DDBJ databases">
        <title>Draft genome sequence of Brevundimonas diminuta.</title>
        <authorList>
            <person name="Brown P.J.B."/>
            <person name="Buechlein A."/>
            <person name="Hemmerich C."/>
            <person name="Brun Y.V."/>
        </authorList>
    </citation>
    <scope>NUCLEOTIDE SEQUENCE [LARGE SCALE GENOMIC DNA]</scope>
    <source>
        <strain evidence="4">C19</strain>
    </source>
</reference>
<proteinExistence type="inferred from homology"/>
<dbReference type="PROSITE" id="PS51257">
    <property type="entry name" value="PROKAR_LIPOPROTEIN"/>
    <property type="match status" value="1"/>
</dbReference>
<dbReference type="Proteomes" id="UP000006512">
    <property type="component" value="Unassembled WGS sequence"/>
</dbReference>
<dbReference type="GO" id="GO:0005886">
    <property type="term" value="C:plasma membrane"/>
    <property type="evidence" value="ECO:0007669"/>
    <property type="project" value="UniProtKB-SubCell"/>
</dbReference>
<dbReference type="SUPFAM" id="SSF56954">
    <property type="entry name" value="Outer membrane efflux proteins (OEP)"/>
    <property type="match status" value="1"/>
</dbReference>